<reference evidence="6 7" key="1">
    <citation type="submission" date="2018-12" db="EMBL/GenBank/DDBJ databases">
        <title>Mesorhizobium carbonis sp. nov., isolated from coal mine water.</title>
        <authorList>
            <person name="Xin W."/>
            <person name="Xu Z."/>
            <person name="Xiang F."/>
            <person name="Zhang J."/>
            <person name="Xi L."/>
            <person name="Liu J."/>
        </authorList>
    </citation>
    <scope>NUCLEOTIDE SEQUENCE [LARGE SCALE GENOMIC DNA]</scope>
    <source>
        <strain evidence="6 7">B2.3</strain>
    </source>
</reference>
<keyword evidence="3" id="KW-0238">DNA-binding</keyword>
<accession>A0A3R9YG81</accession>
<dbReference type="GO" id="GO:0003700">
    <property type="term" value="F:DNA-binding transcription factor activity"/>
    <property type="evidence" value="ECO:0007669"/>
    <property type="project" value="InterPro"/>
</dbReference>
<protein>
    <submittedName>
        <fullName evidence="6">LysR family transcriptional regulator</fullName>
    </submittedName>
</protein>
<evidence type="ECO:0000256" key="1">
    <source>
        <dbReference type="ARBA" id="ARBA00009437"/>
    </source>
</evidence>
<dbReference type="CDD" id="cd08432">
    <property type="entry name" value="PBP2_GcdR_TrpI_HvrB_AmpR_like"/>
    <property type="match status" value="1"/>
</dbReference>
<dbReference type="InterPro" id="IPR005119">
    <property type="entry name" value="LysR_subst-bd"/>
</dbReference>
<dbReference type="OrthoDB" id="9807765at2"/>
<organism evidence="6 7">
    <name type="scientific">Aquibium carbonis</name>
    <dbReference type="NCBI Taxonomy" id="2495581"/>
    <lineage>
        <taxon>Bacteria</taxon>
        <taxon>Pseudomonadati</taxon>
        <taxon>Pseudomonadota</taxon>
        <taxon>Alphaproteobacteria</taxon>
        <taxon>Hyphomicrobiales</taxon>
        <taxon>Phyllobacteriaceae</taxon>
        <taxon>Aquibium</taxon>
    </lineage>
</organism>
<proteinExistence type="inferred from homology"/>
<comment type="similarity">
    <text evidence="1">Belongs to the LysR transcriptional regulatory family.</text>
</comment>
<evidence type="ECO:0000313" key="6">
    <source>
        <dbReference type="EMBL" id="RST86923.1"/>
    </source>
</evidence>
<dbReference type="GO" id="GO:0043565">
    <property type="term" value="F:sequence-specific DNA binding"/>
    <property type="evidence" value="ECO:0007669"/>
    <property type="project" value="TreeGrafter"/>
</dbReference>
<sequence>MKANLPFAALRTFESVVRLQGFGRAAEELGVTQSAVSQHVRTLEDWLGRRLVIRGGGRATANEDGLKLAAAVAQGFGEVAQACNALRVKPGESLTIGISCLPGFAFIWLIPRLIEFDQRYPDFPVSILTSGSLANFADDEVDVAIRYGLGSYPGLHVERLLTERLFPVCAPKLIEKGPPIRSVDDLAHHTLLYDEIADIGGRPPTWQYWAEETGRKLPKPQRARRFGQSNMVVQAAINGYGVALGREPLVIDALTDGRLVRPFPELVPSQFSYWFVCPAGSLRTERIQVFRDWLHHEVERQPAITDASLAAS</sequence>
<dbReference type="PROSITE" id="PS50931">
    <property type="entry name" value="HTH_LYSR"/>
    <property type="match status" value="1"/>
</dbReference>
<dbReference type="EMBL" id="RWKW01000030">
    <property type="protein sequence ID" value="RST86923.1"/>
    <property type="molecule type" value="Genomic_DNA"/>
</dbReference>
<evidence type="ECO:0000256" key="2">
    <source>
        <dbReference type="ARBA" id="ARBA00023015"/>
    </source>
</evidence>
<dbReference type="Pfam" id="PF00126">
    <property type="entry name" value="HTH_1"/>
    <property type="match status" value="1"/>
</dbReference>
<evidence type="ECO:0000259" key="5">
    <source>
        <dbReference type="PROSITE" id="PS50931"/>
    </source>
</evidence>
<evidence type="ECO:0000313" key="7">
    <source>
        <dbReference type="Proteomes" id="UP000278398"/>
    </source>
</evidence>
<dbReference type="GO" id="GO:0006351">
    <property type="term" value="P:DNA-templated transcription"/>
    <property type="evidence" value="ECO:0007669"/>
    <property type="project" value="TreeGrafter"/>
</dbReference>
<dbReference type="PANTHER" id="PTHR30537">
    <property type="entry name" value="HTH-TYPE TRANSCRIPTIONAL REGULATOR"/>
    <property type="match status" value="1"/>
</dbReference>
<dbReference type="InterPro" id="IPR000847">
    <property type="entry name" value="LysR_HTH_N"/>
</dbReference>
<dbReference type="Gene3D" id="3.40.190.10">
    <property type="entry name" value="Periplasmic binding protein-like II"/>
    <property type="match status" value="2"/>
</dbReference>
<dbReference type="Pfam" id="PF03466">
    <property type="entry name" value="LysR_substrate"/>
    <property type="match status" value="1"/>
</dbReference>
<evidence type="ECO:0000256" key="4">
    <source>
        <dbReference type="ARBA" id="ARBA00023163"/>
    </source>
</evidence>
<keyword evidence="7" id="KW-1185">Reference proteome</keyword>
<dbReference type="InterPro" id="IPR036390">
    <property type="entry name" value="WH_DNA-bd_sf"/>
</dbReference>
<dbReference type="InterPro" id="IPR058163">
    <property type="entry name" value="LysR-type_TF_proteobact-type"/>
</dbReference>
<dbReference type="PRINTS" id="PR00039">
    <property type="entry name" value="HTHLYSR"/>
</dbReference>
<dbReference type="PANTHER" id="PTHR30537:SF74">
    <property type="entry name" value="HTH-TYPE TRANSCRIPTIONAL REGULATOR TRPI"/>
    <property type="match status" value="1"/>
</dbReference>
<name>A0A3R9YG81_9HYPH</name>
<dbReference type="Proteomes" id="UP000278398">
    <property type="component" value="Unassembled WGS sequence"/>
</dbReference>
<keyword evidence="2" id="KW-0805">Transcription regulation</keyword>
<feature type="domain" description="HTH lysR-type" evidence="5">
    <location>
        <begin position="5"/>
        <end position="62"/>
    </location>
</feature>
<dbReference type="RefSeq" id="WP_126699194.1">
    <property type="nucleotide sequence ID" value="NZ_RWKW01000030.1"/>
</dbReference>
<dbReference type="SUPFAM" id="SSF53850">
    <property type="entry name" value="Periplasmic binding protein-like II"/>
    <property type="match status" value="1"/>
</dbReference>
<dbReference type="Gene3D" id="1.10.10.10">
    <property type="entry name" value="Winged helix-like DNA-binding domain superfamily/Winged helix DNA-binding domain"/>
    <property type="match status" value="1"/>
</dbReference>
<comment type="caution">
    <text evidence="6">The sequence shown here is derived from an EMBL/GenBank/DDBJ whole genome shotgun (WGS) entry which is preliminary data.</text>
</comment>
<evidence type="ECO:0000256" key="3">
    <source>
        <dbReference type="ARBA" id="ARBA00023125"/>
    </source>
</evidence>
<dbReference type="SUPFAM" id="SSF46785">
    <property type="entry name" value="Winged helix' DNA-binding domain"/>
    <property type="match status" value="1"/>
</dbReference>
<dbReference type="AlphaFoldDB" id="A0A3R9YG81"/>
<dbReference type="InterPro" id="IPR036388">
    <property type="entry name" value="WH-like_DNA-bd_sf"/>
</dbReference>
<gene>
    <name evidence="6" type="ORF">EJC49_08385</name>
</gene>
<keyword evidence="4" id="KW-0804">Transcription</keyword>